<reference evidence="1 2" key="1">
    <citation type="journal article" date="2017" name="Nature">
        <title>The Apostasia genome and the evolution of orchids.</title>
        <authorList>
            <person name="Zhang G.Q."/>
            <person name="Liu K.W."/>
            <person name="Li Z."/>
            <person name="Lohaus R."/>
            <person name="Hsiao Y.Y."/>
            <person name="Niu S.C."/>
            <person name="Wang J.Y."/>
            <person name="Lin Y.C."/>
            <person name="Xu Q."/>
            <person name="Chen L.J."/>
            <person name="Yoshida K."/>
            <person name="Fujiwara S."/>
            <person name="Wang Z.W."/>
            <person name="Zhang Y.Q."/>
            <person name="Mitsuda N."/>
            <person name="Wang M."/>
            <person name="Liu G.H."/>
            <person name="Pecoraro L."/>
            <person name="Huang H.X."/>
            <person name="Xiao X.J."/>
            <person name="Lin M."/>
            <person name="Wu X.Y."/>
            <person name="Wu W.L."/>
            <person name="Chen Y.Y."/>
            <person name="Chang S.B."/>
            <person name="Sakamoto S."/>
            <person name="Ohme-Takagi M."/>
            <person name="Yagi M."/>
            <person name="Zeng S.J."/>
            <person name="Shen C.Y."/>
            <person name="Yeh C.M."/>
            <person name="Luo Y.B."/>
            <person name="Tsai W.C."/>
            <person name="Van de Peer Y."/>
            <person name="Liu Z.J."/>
        </authorList>
    </citation>
    <scope>NUCLEOTIDE SEQUENCE [LARGE SCALE GENOMIC DNA]</scope>
    <source>
        <strain evidence="2">cv. Shenzhen</strain>
        <tissue evidence="1">Stem</tissue>
    </source>
</reference>
<dbReference type="Proteomes" id="UP000236161">
    <property type="component" value="Unassembled WGS sequence"/>
</dbReference>
<dbReference type="AlphaFoldDB" id="A0A2I0APA1"/>
<dbReference type="GO" id="GO:0016020">
    <property type="term" value="C:membrane"/>
    <property type="evidence" value="ECO:0007669"/>
    <property type="project" value="TreeGrafter"/>
</dbReference>
<evidence type="ECO:0000313" key="2">
    <source>
        <dbReference type="Proteomes" id="UP000236161"/>
    </source>
</evidence>
<dbReference type="GO" id="GO:0016746">
    <property type="term" value="F:acyltransferase activity"/>
    <property type="evidence" value="ECO:0007669"/>
    <property type="project" value="UniProtKB-KW"/>
</dbReference>
<protein>
    <submittedName>
        <fullName evidence="1">Acyltransferase-like protein</fullName>
    </submittedName>
</protein>
<keyword evidence="1" id="KW-0012">Acyltransferase</keyword>
<dbReference type="EMBL" id="KZ451968">
    <property type="protein sequence ID" value="PKA57354.1"/>
    <property type="molecule type" value="Genomic_DNA"/>
</dbReference>
<gene>
    <name evidence="1" type="ORF">AXF42_Ash013541</name>
</gene>
<sequence>MAARFGASIVPFGAVGEDDFLELFLDYDDLMSMPCTRRTIFQTNQKLKNLSSKAFGDERSQDLYWPWFLPKIPGRIYYLFGKPISTGGSVDLMEREAAKAMYWRVKSEVESSISYLINKRGEDQYRSIFQRALFQAAWGPSKQIPSFEP</sequence>
<keyword evidence="2" id="KW-1185">Reference proteome</keyword>
<dbReference type="PANTHER" id="PTHR22753">
    <property type="entry name" value="TRANSMEMBRANE PROTEIN 68"/>
    <property type="match status" value="1"/>
</dbReference>
<evidence type="ECO:0000313" key="1">
    <source>
        <dbReference type="EMBL" id="PKA57354.1"/>
    </source>
</evidence>
<dbReference type="OrthoDB" id="784433at2759"/>
<organism evidence="1 2">
    <name type="scientific">Apostasia shenzhenica</name>
    <dbReference type="NCBI Taxonomy" id="1088818"/>
    <lineage>
        <taxon>Eukaryota</taxon>
        <taxon>Viridiplantae</taxon>
        <taxon>Streptophyta</taxon>
        <taxon>Embryophyta</taxon>
        <taxon>Tracheophyta</taxon>
        <taxon>Spermatophyta</taxon>
        <taxon>Magnoliopsida</taxon>
        <taxon>Liliopsida</taxon>
        <taxon>Asparagales</taxon>
        <taxon>Orchidaceae</taxon>
        <taxon>Apostasioideae</taxon>
        <taxon>Apostasia</taxon>
    </lineage>
</organism>
<dbReference type="PANTHER" id="PTHR22753:SF14">
    <property type="entry name" value="MONOACYLGLYCEROL_DIACYLGLYCEROL O-ACYLTRANSFERASE"/>
    <property type="match status" value="1"/>
</dbReference>
<dbReference type="STRING" id="1088818.A0A2I0APA1"/>
<proteinExistence type="predicted"/>
<name>A0A2I0APA1_9ASPA</name>
<keyword evidence="1" id="KW-0808">Transferase</keyword>
<accession>A0A2I0APA1</accession>